<evidence type="ECO:0000256" key="1">
    <source>
        <dbReference type="SAM" id="MobiDB-lite"/>
    </source>
</evidence>
<feature type="region of interest" description="Disordered" evidence="1">
    <location>
        <begin position="74"/>
        <end position="119"/>
    </location>
</feature>
<evidence type="ECO:0000313" key="2">
    <source>
        <dbReference type="EMBL" id="MBI4210973.1"/>
    </source>
</evidence>
<protein>
    <submittedName>
        <fullName evidence="2">Uncharacterized protein</fullName>
    </submittedName>
</protein>
<name>A0A8T3YL53_9ARCH</name>
<sequence>MNRKVPYQHKQPNERAATLTEQMRQQYAREAVNPVNHPEFAARLSIIARGPGDYNEHHRAAQALATELYNRNEQAMKAQGQRQRETHPTGTLRPAQESTSQGQFRETRRPEARGRRNPAEIAANAKREFDDRPGFFKGLLTELESEQSSIGRLYNIGKISIGQQAYYFLLNNGLMFRDRFGVLHINTELANQVLQEL</sequence>
<reference evidence="2" key="1">
    <citation type="submission" date="2020-07" db="EMBL/GenBank/DDBJ databases">
        <title>Huge and variable diversity of episymbiotic CPR bacteria and DPANN archaea in groundwater ecosystems.</title>
        <authorList>
            <person name="He C.Y."/>
            <person name="Keren R."/>
            <person name="Whittaker M."/>
            <person name="Farag I.F."/>
            <person name="Doudna J."/>
            <person name="Cate J.H.D."/>
            <person name="Banfield J.F."/>
        </authorList>
    </citation>
    <scope>NUCLEOTIDE SEQUENCE</scope>
    <source>
        <strain evidence="2">NC_groundwater_1296_Ag_S-0.2um_52_80</strain>
    </source>
</reference>
<comment type="caution">
    <text evidence="2">The sequence shown here is derived from an EMBL/GenBank/DDBJ whole genome shotgun (WGS) entry which is preliminary data.</text>
</comment>
<dbReference type="AlphaFoldDB" id="A0A8T3YL53"/>
<evidence type="ECO:0000313" key="3">
    <source>
        <dbReference type="Proteomes" id="UP000732298"/>
    </source>
</evidence>
<organism evidence="2 3">
    <name type="scientific">Candidatus Iainarchaeum sp</name>
    <dbReference type="NCBI Taxonomy" id="3101447"/>
    <lineage>
        <taxon>Archaea</taxon>
        <taxon>Candidatus Iainarchaeota</taxon>
        <taxon>Candidatus Iainarchaeia</taxon>
        <taxon>Candidatus Iainarchaeales</taxon>
        <taxon>Candidatus Iainarchaeaceae</taxon>
        <taxon>Candidatus Iainarchaeum</taxon>
    </lineage>
</organism>
<gene>
    <name evidence="2" type="ORF">HY544_05740</name>
</gene>
<accession>A0A8T3YL53</accession>
<dbReference type="Proteomes" id="UP000732298">
    <property type="component" value="Unassembled WGS sequence"/>
</dbReference>
<feature type="compositionally biased region" description="Basic and acidic residues" evidence="1">
    <location>
        <begin position="105"/>
        <end position="118"/>
    </location>
</feature>
<dbReference type="EMBL" id="JACQPB010000055">
    <property type="protein sequence ID" value="MBI4210973.1"/>
    <property type="molecule type" value="Genomic_DNA"/>
</dbReference>
<proteinExistence type="predicted"/>